<accession>A0AAN6PN64</accession>
<evidence type="ECO:0000256" key="2">
    <source>
        <dbReference type="SAM" id="MobiDB-lite"/>
    </source>
</evidence>
<evidence type="ECO:0000256" key="3">
    <source>
        <dbReference type="SAM" id="Phobius"/>
    </source>
</evidence>
<dbReference type="PANTHER" id="PTHR47784">
    <property type="entry name" value="STEROL UPTAKE CONTROL PROTEIN 2"/>
    <property type="match status" value="1"/>
</dbReference>
<evidence type="ECO:0000259" key="4">
    <source>
        <dbReference type="PROSITE" id="PS50048"/>
    </source>
</evidence>
<feature type="domain" description="Zn(2)-C6 fungal-type" evidence="4">
    <location>
        <begin position="41"/>
        <end position="71"/>
    </location>
</feature>
<dbReference type="GO" id="GO:0001228">
    <property type="term" value="F:DNA-binding transcription activator activity, RNA polymerase II-specific"/>
    <property type="evidence" value="ECO:0007669"/>
    <property type="project" value="TreeGrafter"/>
</dbReference>
<sequence>MSPDPGPASGAATPSSSGGELTISMRRRPIPRKGHTKSRRGCFSCKRRKVKCNETRPECSNCARIGLPCEYPDTRPRPPTSPESALAAIFSPSAPLQSTPTLFTHTDMRFFHHFLVSAYPPLPIQGDDIWRNVAPLSHSYDYLMHAMLGLAASHLDIYGANFSSQALSHRVKAINSLNQALNTPPKSTAEGDARFAAIFALAFQASCMPEGMTEFMAMVKGCHVIATTSLISFKDSLFRVFTQEGYGDSVRRVIGSAPIALDPDQENTMVTFLESLHALAPLCTSPLEVRFMASTERVVNVARISAAEAFAQFAQHYSLINNATNEEFAPFIDPTNYPAQLLLIHFMLIEFAIGYIALGDVGRRFAYREKSCIAWMEQLAANLPDEYAKYAEWPINYVRTELVG</sequence>
<dbReference type="SMART" id="SM00066">
    <property type="entry name" value="GAL4"/>
    <property type="match status" value="1"/>
</dbReference>
<reference evidence="6" key="1">
    <citation type="journal article" date="2023" name="Mol. Phylogenet. Evol.">
        <title>Genome-scale phylogeny and comparative genomics of the fungal order Sordariales.</title>
        <authorList>
            <person name="Hensen N."/>
            <person name="Bonometti L."/>
            <person name="Westerberg I."/>
            <person name="Brannstrom I.O."/>
            <person name="Guillou S."/>
            <person name="Cros-Aarteil S."/>
            <person name="Calhoun S."/>
            <person name="Haridas S."/>
            <person name="Kuo A."/>
            <person name="Mondo S."/>
            <person name="Pangilinan J."/>
            <person name="Riley R."/>
            <person name="LaButti K."/>
            <person name="Andreopoulos B."/>
            <person name="Lipzen A."/>
            <person name="Chen C."/>
            <person name="Yan M."/>
            <person name="Daum C."/>
            <person name="Ng V."/>
            <person name="Clum A."/>
            <person name="Steindorff A."/>
            <person name="Ohm R.A."/>
            <person name="Martin F."/>
            <person name="Silar P."/>
            <person name="Natvig D.O."/>
            <person name="Lalanne C."/>
            <person name="Gautier V."/>
            <person name="Ament-Velasquez S.L."/>
            <person name="Kruys A."/>
            <person name="Hutchinson M.I."/>
            <person name="Powell A.J."/>
            <person name="Barry K."/>
            <person name="Miller A.N."/>
            <person name="Grigoriev I.V."/>
            <person name="Debuchy R."/>
            <person name="Gladieux P."/>
            <person name="Hiltunen Thoren M."/>
            <person name="Johannesson H."/>
        </authorList>
    </citation>
    <scope>NUCLEOTIDE SEQUENCE [LARGE SCALE GENOMIC DNA]</scope>
    <source>
        <strain evidence="6">CBS 284.82</strain>
    </source>
</reference>
<keyword evidence="6" id="KW-1185">Reference proteome</keyword>
<feature type="transmembrane region" description="Helical" evidence="3">
    <location>
        <begin position="337"/>
        <end position="358"/>
    </location>
</feature>
<feature type="compositionally biased region" description="Low complexity" evidence="2">
    <location>
        <begin position="7"/>
        <end position="19"/>
    </location>
</feature>
<dbReference type="Proteomes" id="UP001303115">
    <property type="component" value="Unassembled WGS sequence"/>
</dbReference>
<dbReference type="PANTHER" id="PTHR47784:SF7">
    <property type="entry name" value="ZN(II)2CYS6 TRANSCRIPTION FACTOR (EUROFUNG)"/>
    <property type="match status" value="1"/>
</dbReference>
<dbReference type="Gene3D" id="4.10.240.10">
    <property type="entry name" value="Zn(2)-C6 fungal-type DNA-binding domain"/>
    <property type="match status" value="1"/>
</dbReference>
<dbReference type="Pfam" id="PF00172">
    <property type="entry name" value="Zn_clus"/>
    <property type="match status" value="1"/>
</dbReference>
<dbReference type="EMBL" id="MU854331">
    <property type="protein sequence ID" value="KAK4043110.1"/>
    <property type="molecule type" value="Genomic_DNA"/>
</dbReference>
<dbReference type="Pfam" id="PF11951">
    <property type="entry name" value="Fungal_trans_2"/>
    <property type="match status" value="1"/>
</dbReference>
<dbReference type="PROSITE" id="PS00463">
    <property type="entry name" value="ZN2_CY6_FUNGAL_1"/>
    <property type="match status" value="1"/>
</dbReference>
<dbReference type="InterPro" id="IPR001138">
    <property type="entry name" value="Zn2Cys6_DnaBD"/>
</dbReference>
<feature type="region of interest" description="Disordered" evidence="2">
    <location>
        <begin position="1"/>
        <end position="39"/>
    </location>
</feature>
<dbReference type="PROSITE" id="PS50048">
    <property type="entry name" value="ZN2_CY6_FUNGAL_2"/>
    <property type="match status" value="1"/>
</dbReference>
<keyword evidence="3" id="KW-0472">Membrane</keyword>
<proteinExistence type="predicted"/>
<evidence type="ECO:0000313" key="5">
    <source>
        <dbReference type="EMBL" id="KAK4043110.1"/>
    </source>
</evidence>
<keyword evidence="3" id="KW-1133">Transmembrane helix</keyword>
<dbReference type="CDD" id="cd00067">
    <property type="entry name" value="GAL4"/>
    <property type="match status" value="1"/>
</dbReference>
<protein>
    <recommendedName>
        <fullName evidence="4">Zn(2)-C6 fungal-type domain-containing protein</fullName>
    </recommendedName>
</protein>
<keyword evidence="1" id="KW-0539">Nucleus</keyword>
<keyword evidence="3" id="KW-0812">Transmembrane</keyword>
<dbReference type="PRINTS" id="PR00755">
    <property type="entry name" value="AFLATOXINBRP"/>
</dbReference>
<evidence type="ECO:0000313" key="6">
    <source>
        <dbReference type="Proteomes" id="UP001303115"/>
    </source>
</evidence>
<feature type="compositionally biased region" description="Basic residues" evidence="2">
    <location>
        <begin position="25"/>
        <end position="39"/>
    </location>
</feature>
<dbReference type="SUPFAM" id="SSF57701">
    <property type="entry name" value="Zn2/Cys6 DNA-binding domain"/>
    <property type="match status" value="1"/>
</dbReference>
<dbReference type="InterPro" id="IPR021858">
    <property type="entry name" value="Fun_TF"/>
</dbReference>
<gene>
    <name evidence="5" type="ORF">C8A01DRAFT_43893</name>
</gene>
<name>A0AAN6PN64_9PEZI</name>
<organism evidence="5 6">
    <name type="scientific">Parachaetomium inaequale</name>
    <dbReference type="NCBI Taxonomy" id="2588326"/>
    <lineage>
        <taxon>Eukaryota</taxon>
        <taxon>Fungi</taxon>
        <taxon>Dikarya</taxon>
        <taxon>Ascomycota</taxon>
        <taxon>Pezizomycotina</taxon>
        <taxon>Sordariomycetes</taxon>
        <taxon>Sordariomycetidae</taxon>
        <taxon>Sordariales</taxon>
        <taxon>Chaetomiaceae</taxon>
        <taxon>Parachaetomium</taxon>
    </lineage>
</organism>
<dbReference type="InterPro" id="IPR053157">
    <property type="entry name" value="Sterol_Uptake_Regulator"/>
</dbReference>
<dbReference type="InterPro" id="IPR036864">
    <property type="entry name" value="Zn2-C6_fun-type_DNA-bd_sf"/>
</dbReference>
<dbReference type="AlphaFoldDB" id="A0AAN6PN64"/>
<comment type="caution">
    <text evidence="5">The sequence shown here is derived from an EMBL/GenBank/DDBJ whole genome shotgun (WGS) entry which is preliminary data.</text>
</comment>
<dbReference type="GO" id="GO:0008270">
    <property type="term" value="F:zinc ion binding"/>
    <property type="evidence" value="ECO:0007669"/>
    <property type="project" value="InterPro"/>
</dbReference>
<evidence type="ECO:0000256" key="1">
    <source>
        <dbReference type="ARBA" id="ARBA00023242"/>
    </source>
</evidence>